<proteinExistence type="predicted"/>
<keyword evidence="2" id="KW-0238">DNA-binding</keyword>
<evidence type="ECO:0000313" key="6">
    <source>
        <dbReference type="Proteomes" id="UP001304298"/>
    </source>
</evidence>
<keyword evidence="6" id="KW-1185">Reference proteome</keyword>
<dbReference type="PROSITE" id="PS51118">
    <property type="entry name" value="HTH_HXLR"/>
    <property type="match status" value="1"/>
</dbReference>
<dbReference type="InterPro" id="IPR036388">
    <property type="entry name" value="WH-like_DNA-bd_sf"/>
</dbReference>
<feature type="domain" description="HTH hxlR-type" evidence="4">
    <location>
        <begin position="13"/>
        <end position="110"/>
    </location>
</feature>
<reference evidence="5 6" key="1">
    <citation type="submission" date="2023-12" db="EMBL/GenBank/DDBJ databases">
        <title>Amycolatopsis sp. V23-08.</title>
        <authorList>
            <person name="Somphong A."/>
        </authorList>
    </citation>
    <scope>NUCLEOTIDE SEQUENCE [LARGE SCALE GENOMIC DNA]</scope>
    <source>
        <strain evidence="5 6">V23-08</strain>
    </source>
</reference>
<sequence length="117" mass="13074">MSSEIEPTGVRVCGIADALELVGDRWALLALRELGFGVNRFSEIQARTGAPKASLTTRLRDLEGSGLIERRRYREHPPRDEYVLTEAGEGLLPILGHLRTWGEKYATPLVRASRMDN</sequence>
<dbReference type="Proteomes" id="UP001304298">
    <property type="component" value="Unassembled WGS sequence"/>
</dbReference>
<gene>
    <name evidence="5" type="ORF">VA596_13855</name>
</gene>
<dbReference type="SUPFAM" id="SSF46785">
    <property type="entry name" value="Winged helix' DNA-binding domain"/>
    <property type="match status" value="1"/>
</dbReference>
<keyword evidence="1" id="KW-0805">Transcription regulation</keyword>
<organism evidence="5 6">
    <name type="scientific">Amycolatopsis heterodermiae</name>
    <dbReference type="NCBI Taxonomy" id="3110235"/>
    <lineage>
        <taxon>Bacteria</taxon>
        <taxon>Bacillati</taxon>
        <taxon>Actinomycetota</taxon>
        <taxon>Actinomycetes</taxon>
        <taxon>Pseudonocardiales</taxon>
        <taxon>Pseudonocardiaceae</taxon>
        <taxon>Amycolatopsis</taxon>
    </lineage>
</organism>
<evidence type="ECO:0000259" key="4">
    <source>
        <dbReference type="PROSITE" id="PS51118"/>
    </source>
</evidence>
<dbReference type="EMBL" id="JAYFSI010000002">
    <property type="protein sequence ID" value="MEA5360628.1"/>
    <property type="molecule type" value="Genomic_DNA"/>
</dbReference>
<accession>A0ABU5R355</accession>
<comment type="caution">
    <text evidence="5">The sequence shown here is derived from an EMBL/GenBank/DDBJ whole genome shotgun (WGS) entry which is preliminary data.</text>
</comment>
<name>A0ABU5R355_9PSEU</name>
<dbReference type="InterPro" id="IPR036390">
    <property type="entry name" value="WH_DNA-bd_sf"/>
</dbReference>
<keyword evidence="3" id="KW-0804">Transcription</keyword>
<protein>
    <submittedName>
        <fullName evidence="5">Helix-turn-helix domain-containing protein</fullName>
    </submittedName>
</protein>
<dbReference type="Gene3D" id="1.10.10.10">
    <property type="entry name" value="Winged helix-like DNA-binding domain superfamily/Winged helix DNA-binding domain"/>
    <property type="match status" value="1"/>
</dbReference>
<evidence type="ECO:0000256" key="2">
    <source>
        <dbReference type="ARBA" id="ARBA00023125"/>
    </source>
</evidence>
<evidence type="ECO:0000256" key="1">
    <source>
        <dbReference type="ARBA" id="ARBA00023015"/>
    </source>
</evidence>
<dbReference type="RefSeq" id="WP_323326937.1">
    <property type="nucleotide sequence ID" value="NZ_JAYFSI010000002.1"/>
</dbReference>
<dbReference type="PANTHER" id="PTHR33204:SF18">
    <property type="entry name" value="TRANSCRIPTIONAL REGULATORY PROTEIN"/>
    <property type="match status" value="1"/>
</dbReference>
<dbReference type="PANTHER" id="PTHR33204">
    <property type="entry name" value="TRANSCRIPTIONAL REGULATOR, MARR FAMILY"/>
    <property type="match status" value="1"/>
</dbReference>
<evidence type="ECO:0000313" key="5">
    <source>
        <dbReference type="EMBL" id="MEA5360628.1"/>
    </source>
</evidence>
<dbReference type="Pfam" id="PF01638">
    <property type="entry name" value="HxlR"/>
    <property type="match status" value="1"/>
</dbReference>
<dbReference type="InterPro" id="IPR002577">
    <property type="entry name" value="HTH_HxlR"/>
</dbReference>
<evidence type="ECO:0000256" key="3">
    <source>
        <dbReference type="ARBA" id="ARBA00023163"/>
    </source>
</evidence>